<evidence type="ECO:0000313" key="14">
    <source>
        <dbReference type="Proteomes" id="UP001596154"/>
    </source>
</evidence>
<keyword evidence="13" id="KW-0547">Nucleotide-binding</keyword>
<keyword evidence="14" id="KW-1185">Reference proteome</keyword>
<evidence type="ECO:0000256" key="9">
    <source>
        <dbReference type="ARBA" id="ARBA00023012"/>
    </source>
</evidence>
<feature type="region of interest" description="Disordered" evidence="10">
    <location>
        <begin position="1"/>
        <end position="22"/>
    </location>
</feature>
<dbReference type="PANTHER" id="PTHR43711:SF1">
    <property type="entry name" value="HISTIDINE KINASE 1"/>
    <property type="match status" value="1"/>
</dbReference>
<dbReference type="Pfam" id="PF01590">
    <property type="entry name" value="GAF"/>
    <property type="match status" value="1"/>
</dbReference>
<evidence type="ECO:0000259" key="11">
    <source>
        <dbReference type="PROSITE" id="PS50109"/>
    </source>
</evidence>
<evidence type="ECO:0000256" key="4">
    <source>
        <dbReference type="ARBA" id="ARBA00022553"/>
    </source>
</evidence>
<name>A0ABW0V1U9_9ACTN</name>
<dbReference type="Pfam" id="PF02518">
    <property type="entry name" value="HATPase_c"/>
    <property type="match status" value="1"/>
</dbReference>
<sequence length="510" mass="55283">MSRFRTSSTSATKGSYTARRTTRTVVGPLRSAVVTLGRLTGGQHAARAAEKGPAEIRAVARSVNQLADESDRLRGIEAERYRLSETVRQLGVRIRERLDVEDVLDAACTGMGEGLDADYVFTLLMQDDDPDVVPVARAWSAREGLLPGERQRALPPIPADVVREHYREGTTWQVPDLPRYLTETTPVPGAPGEFARIGLPAANRAAAVDLGLHSIVVVPMGVGQEPIGAVCLARTRPDHPWHRVEIEMVEAMASSVGRALHASKLYEKETRLVEELRALDRTKSDFISTVSHELRTPLTSITGYLELLKDEDTGPLTEPQQQMIEVVNRNAHRLRALIEDLLTLSRIESGKYTSHKAPVDLRHLISSALDAMRPAAEAASVHLDTDCPTQPLICEADSDQVDRVLMNLLSNAIKFTPAGGQVRVQAAAQDGHAALTVSDTGIGIPEAEQRQLFTRFFRASNATTQAIPGTGLGLTIVHTIINNHGGTTQVHSVEGKGTTITATLPLAAPQ</sequence>
<dbReference type="CDD" id="cd16922">
    <property type="entry name" value="HATPase_EvgS-ArcB-TorS-like"/>
    <property type="match status" value="1"/>
</dbReference>
<evidence type="ECO:0000259" key="12">
    <source>
        <dbReference type="PROSITE" id="PS50885"/>
    </source>
</evidence>
<dbReference type="Proteomes" id="UP001596154">
    <property type="component" value="Unassembled WGS sequence"/>
</dbReference>
<dbReference type="SMART" id="SM00387">
    <property type="entry name" value="HATPase_c"/>
    <property type="match status" value="1"/>
</dbReference>
<evidence type="ECO:0000256" key="10">
    <source>
        <dbReference type="SAM" id="MobiDB-lite"/>
    </source>
</evidence>
<dbReference type="Gene3D" id="3.30.450.40">
    <property type="match status" value="1"/>
</dbReference>
<keyword evidence="8" id="KW-0472">Membrane</keyword>
<comment type="caution">
    <text evidence="13">The sequence shown here is derived from an EMBL/GenBank/DDBJ whole genome shotgun (WGS) entry which is preliminary data.</text>
</comment>
<evidence type="ECO:0000313" key="13">
    <source>
        <dbReference type="EMBL" id="MFC5639562.1"/>
    </source>
</evidence>
<dbReference type="GO" id="GO:0005524">
    <property type="term" value="F:ATP binding"/>
    <property type="evidence" value="ECO:0007669"/>
    <property type="project" value="UniProtKB-KW"/>
</dbReference>
<feature type="domain" description="HAMP" evidence="12">
    <location>
        <begin position="23"/>
        <end position="75"/>
    </location>
</feature>
<dbReference type="CDD" id="cd00082">
    <property type="entry name" value="HisKA"/>
    <property type="match status" value="1"/>
</dbReference>
<dbReference type="InterPro" id="IPR003660">
    <property type="entry name" value="HAMP_dom"/>
</dbReference>
<dbReference type="SUPFAM" id="SSF55781">
    <property type="entry name" value="GAF domain-like"/>
    <property type="match status" value="1"/>
</dbReference>
<keyword evidence="8" id="KW-1133">Transmembrane helix</keyword>
<dbReference type="Pfam" id="PF00512">
    <property type="entry name" value="HisKA"/>
    <property type="match status" value="1"/>
</dbReference>
<evidence type="ECO:0000256" key="7">
    <source>
        <dbReference type="ARBA" id="ARBA00022777"/>
    </source>
</evidence>
<dbReference type="Gene3D" id="1.10.287.130">
    <property type="match status" value="1"/>
</dbReference>
<dbReference type="InterPro" id="IPR050736">
    <property type="entry name" value="Sensor_HK_Regulatory"/>
</dbReference>
<comment type="subcellular location">
    <subcellularLocation>
        <location evidence="2">Cell membrane</location>
    </subcellularLocation>
</comment>
<dbReference type="PRINTS" id="PR00344">
    <property type="entry name" value="BCTRLSENSOR"/>
</dbReference>
<dbReference type="Gene3D" id="3.30.565.10">
    <property type="entry name" value="Histidine kinase-like ATPase, C-terminal domain"/>
    <property type="match status" value="1"/>
</dbReference>
<dbReference type="InterPro" id="IPR029016">
    <property type="entry name" value="GAF-like_dom_sf"/>
</dbReference>
<dbReference type="Pfam" id="PF00672">
    <property type="entry name" value="HAMP"/>
    <property type="match status" value="1"/>
</dbReference>
<dbReference type="InterPro" id="IPR003661">
    <property type="entry name" value="HisK_dim/P_dom"/>
</dbReference>
<dbReference type="SMART" id="SM00065">
    <property type="entry name" value="GAF"/>
    <property type="match status" value="1"/>
</dbReference>
<evidence type="ECO:0000256" key="2">
    <source>
        <dbReference type="ARBA" id="ARBA00004236"/>
    </source>
</evidence>
<dbReference type="InterPro" id="IPR036097">
    <property type="entry name" value="HisK_dim/P_sf"/>
</dbReference>
<protein>
    <recommendedName>
        <fullName evidence="3">histidine kinase</fullName>
        <ecNumber evidence="3">2.7.13.3</ecNumber>
    </recommendedName>
</protein>
<feature type="compositionally biased region" description="Polar residues" evidence="10">
    <location>
        <begin position="1"/>
        <end position="19"/>
    </location>
</feature>
<proteinExistence type="predicted"/>
<dbReference type="SUPFAM" id="SSF47384">
    <property type="entry name" value="Homodimeric domain of signal transducing histidine kinase"/>
    <property type="match status" value="1"/>
</dbReference>
<dbReference type="EMBL" id="JBHSNY010000025">
    <property type="protein sequence ID" value="MFC5639562.1"/>
    <property type="molecule type" value="Genomic_DNA"/>
</dbReference>
<reference evidence="14" key="1">
    <citation type="journal article" date="2019" name="Int. J. Syst. Evol. Microbiol.">
        <title>The Global Catalogue of Microorganisms (GCM) 10K type strain sequencing project: providing services to taxonomists for standard genome sequencing and annotation.</title>
        <authorList>
            <consortium name="The Broad Institute Genomics Platform"/>
            <consortium name="The Broad Institute Genome Sequencing Center for Infectious Disease"/>
            <person name="Wu L."/>
            <person name="Ma J."/>
        </authorList>
    </citation>
    <scope>NUCLEOTIDE SEQUENCE [LARGE SCALE GENOMIC DNA]</scope>
    <source>
        <strain evidence="14">CGMCC 4.7248</strain>
    </source>
</reference>
<organism evidence="13 14">
    <name type="scientific">Streptomyces bullii</name>
    <dbReference type="NCBI Taxonomy" id="349910"/>
    <lineage>
        <taxon>Bacteria</taxon>
        <taxon>Bacillati</taxon>
        <taxon>Actinomycetota</taxon>
        <taxon>Actinomycetes</taxon>
        <taxon>Kitasatosporales</taxon>
        <taxon>Streptomycetaceae</taxon>
        <taxon>Streptomyces</taxon>
    </lineage>
</organism>
<dbReference type="PROSITE" id="PS50109">
    <property type="entry name" value="HIS_KIN"/>
    <property type="match status" value="1"/>
</dbReference>
<keyword evidence="13" id="KW-0067">ATP-binding</keyword>
<gene>
    <name evidence="13" type="ORF">ACFPZJ_38785</name>
</gene>
<dbReference type="InterPro" id="IPR005467">
    <property type="entry name" value="His_kinase_dom"/>
</dbReference>
<feature type="domain" description="Histidine kinase" evidence="11">
    <location>
        <begin position="289"/>
        <end position="508"/>
    </location>
</feature>
<evidence type="ECO:0000256" key="3">
    <source>
        <dbReference type="ARBA" id="ARBA00012438"/>
    </source>
</evidence>
<dbReference type="InterPro" id="IPR036890">
    <property type="entry name" value="HATPase_C_sf"/>
</dbReference>
<evidence type="ECO:0000256" key="5">
    <source>
        <dbReference type="ARBA" id="ARBA00022679"/>
    </source>
</evidence>
<keyword evidence="9" id="KW-0902">Two-component regulatory system</keyword>
<evidence type="ECO:0000256" key="1">
    <source>
        <dbReference type="ARBA" id="ARBA00000085"/>
    </source>
</evidence>
<dbReference type="InterPro" id="IPR004358">
    <property type="entry name" value="Sig_transdc_His_kin-like_C"/>
</dbReference>
<dbReference type="PROSITE" id="PS50885">
    <property type="entry name" value="HAMP"/>
    <property type="match status" value="1"/>
</dbReference>
<dbReference type="SUPFAM" id="SSF55874">
    <property type="entry name" value="ATPase domain of HSP90 chaperone/DNA topoisomerase II/histidine kinase"/>
    <property type="match status" value="1"/>
</dbReference>
<dbReference type="EC" id="2.7.13.3" evidence="3"/>
<dbReference type="PANTHER" id="PTHR43711">
    <property type="entry name" value="TWO-COMPONENT HISTIDINE KINASE"/>
    <property type="match status" value="1"/>
</dbReference>
<dbReference type="SMART" id="SM00388">
    <property type="entry name" value="HisKA"/>
    <property type="match status" value="1"/>
</dbReference>
<comment type="catalytic activity">
    <reaction evidence="1">
        <text>ATP + protein L-histidine = ADP + protein N-phospho-L-histidine.</text>
        <dbReference type="EC" id="2.7.13.3"/>
    </reaction>
</comment>
<dbReference type="InterPro" id="IPR003018">
    <property type="entry name" value="GAF"/>
</dbReference>
<keyword evidence="6" id="KW-0812">Transmembrane</keyword>
<dbReference type="InterPro" id="IPR003594">
    <property type="entry name" value="HATPase_dom"/>
</dbReference>
<evidence type="ECO:0000256" key="6">
    <source>
        <dbReference type="ARBA" id="ARBA00022692"/>
    </source>
</evidence>
<keyword evidence="5" id="KW-0808">Transferase</keyword>
<evidence type="ECO:0000256" key="8">
    <source>
        <dbReference type="ARBA" id="ARBA00022989"/>
    </source>
</evidence>
<keyword evidence="7" id="KW-0418">Kinase</keyword>
<dbReference type="RefSeq" id="WP_381031659.1">
    <property type="nucleotide sequence ID" value="NZ_JBHSNY010000025.1"/>
</dbReference>
<keyword evidence="4" id="KW-0597">Phosphoprotein</keyword>
<accession>A0ABW0V1U9</accession>